<dbReference type="RefSeq" id="WP_344114948.1">
    <property type="nucleotide sequence ID" value="NZ_BAAABW010000001.1"/>
</dbReference>
<proteinExistence type="predicted"/>
<sequence length="116" mass="12629">MSAQPVSSAGAMPMPPLTPESLRAAVAWLVPTRLDELNEHLVHAATQAQKLDSTVPLRSFTEYWGIVVAMERDPVRAARFHELEAVVDACLEPETVRAVITEIGTLVDEARAEVLA</sequence>
<name>A0ABN0W8P7_9ACTN</name>
<protein>
    <submittedName>
        <fullName evidence="1">Uncharacterized protein</fullName>
    </submittedName>
</protein>
<evidence type="ECO:0000313" key="2">
    <source>
        <dbReference type="Proteomes" id="UP001500063"/>
    </source>
</evidence>
<dbReference type="Proteomes" id="UP001500063">
    <property type="component" value="Unassembled WGS sequence"/>
</dbReference>
<evidence type="ECO:0000313" key="1">
    <source>
        <dbReference type="EMBL" id="GAA0329030.1"/>
    </source>
</evidence>
<dbReference type="EMBL" id="BAAABW010000001">
    <property type="protein sequence ID" value="GAA0329030.1"/>
    <property type="molecule type" value="Genomic_DNA"/>
</dbReference>
<keyword evidence="2" id="KW-1185">Reference proteome</keyword>
<organism evidence="1 2">
    <name type="scientific">Streptomyces blastmyceticus</name>
    <dbReference type="NCBI Taxonomy" id="68180"/>
    <lineage>
        <taxon>Bacteria</taxon>
        <taxon>Bacillati</taxon>
        <taxon>Actinomycetota</taxon>
        <taxon>Actinomycetes</taxon>
        <taxon>Kitasatosporales</taxon>
        <taxon>Streptomycetaceae</taxon>
        <taxon>Streptomyces</taxon>
    </lineage>
</organism>
<gene>
    <name evidence="1" type="ORF">GCM10010319_01360</name>
</gene>
<reference evidence="1 2" key="1">
    <citation type="journal article" date="2019" name="Int. J. Syst. Evol. Microbiol.">
        <title>The Global Catalogue of Microorganisms (GCM) 10K type strain sequencing project: providing services to taxonomists for standard genome sequencing and annotation.</title>
        <authorList>
            <consortium name="The Broad Institute Genomics Platform"/>
            <consortium name="The Broad Institute Genome Sequencing Center for Infectious Disease"/>
            <person name="Wu L."/>
            <person name="Ma J."/>
        </authorList>
    </citation>
    <scope>NUCLEOTIDE SEQUENCE [LARGE SCALE GENOMIC DNA]</scope>
    <source>
        <strain evidence="1 2">JCM 4565</strain>
    </source>
</reference>
<comment type="caution">
    <text evidence="1">The sequence shown here is derived from an EMBL/GenBank/DDBJ whole genome shotgun (WGS) entry which is preliminary data.</text>
</comment>
<accession>A0ABN0W8P7</accession>